<name>A0A9N9JJE9_9GLOM</name>
<proteinExistence type="predicted"/>
<organism evidence="1 2">
    <name type="scientific">Racocetra fulgida</name>
    <dbReference type="NCBI Taxonomy" id="60492"/>
    <lineage>
        <taxon>Eukaryota</taxon>
        <taxon>Fungi</taxon>
        <taxon>Fungi incertae sedis</taxon>
        <taxon>Mucoromycota</taxon>
        <taxon>Glomeromycotina</taxon>
        <taxon>Glomeromycetes</taxon>
        <taxon>Diversisporales</taxon>
        <taxon>Gigasporaceae</taxon>
        <taxon>Racocetra</taxon>
    </lineage>
</organism>
<gene>
    <name evidence="1" type="ORF">RFULGI_LOCUS16117</name>
</gene>
<reference evidence="1" key="1">
    <citation type="submission" date="2021-06" db="EMBL/GenBank/DDBJ databases">
        <authorList>
            <person name="Kallberg Y."/>
            <person name="Tangrot J."/>
            <person name="Rosling A."/>
        </authorList>
    </citation>
    <scope>NUCLEOTIDE SEQUENCE</scope>
    <source>
        <strain evidence="1">IN212</strain>
    </source>
</reference>
<accession>A0A9N9JJE9</accession>
<comment type="caution">
    <text evidence="1">The sequence shown here is derived from an EMBL/GenBank/DDBJ whole genome shotgun (WGS) entry which is preliminary data.</text>
</comment>
<evidence type="ECO:0000313" key="1">
    <source>
        <dbReference type="EMBL" id="CAG8784540.1"/>
    </source>
</evidence>
<dbReference type="AlphaFoldDB" id="A0A9N9JJE9"/>
<protein>
    <submittedName>
        <fullName evidence="1">5555_t:CDS:1</fullName>
    </submittedName>
</protein>
<keyword evidence="2" id="KW-1185">Reference proteome</keyword>
<dbReference type="OrthoDB" id="10451825at2759"/>
<sequence length="115" mass="13492">SDKEIIDFMDFISQYVPGHSKDSYEDVVKAFQENAVDAKIFQYYRRYKNENSEASNNVMDFISQYVPEHPKGSYEDVVKAFQAFQGSNKPPLYRSRSKEDLEIVQKAFNRTFQDP</sequence>
<dbReference type="Proteomes" id="UP000789396">
    <property type="component" value="Unassembled WGS sequence"/>
</dbReference>
<evidence type="ECO:0000313" key="2">
    <source>
        <dbReference type="Proteomes" id="UP000789396"/>
    </source>
</evidence>
<feature type="non-terminal residue" evidence="1">
    <location>
        <position position="115"/>
    </location>
</feature>
<feature type="non-terminal residue" evidence="1">
    <location>
        <position position="1"/>
    </location>
</feature>
<dbReference type="EMBL" id="CAJVPZ010055462">
    <property type="protein sequence ID" value="CAG8784540.1"/>
    <property type="molecule type" value="Genomic_DNA"/>
</dbReference>